<keyword evidence="3" id="KW-0653">Protein transport</keyword>
<protein>
    <recommendedName>
        <fullName evidence="7">Nuclear pore complex protein</fullName>
    </recommendedName>
</protein>
<dbReference type="EMBL" id="CP000498">
    <property type="protein sequence ID" value="ABN66448.2"/>
    <property type="molecule type" value="Genomic_DNA"/>
</dbReference>
<evidence type="ECO:0000256" key="1">
    <source>
        <dbReference type="ARBA" id="ARBA00022448"/>
    </source>
</evidence>
<evidence type="ECO:0000256" key="5">
    <source>
        <dbReference type="ARBA" id="ARBA00023132"/>
    </source>
</evidence>
<accession>A3LTN9</accession>
<dbReference type="RefSeq" id="XP_001384477.2">
    <property type="nucleotide sequence ID" value="XM_001384440.1"/>
</dbReference>
<evidence type="ECO:0000313" key="8">
    <source>
        <dbReference type="EMBL" id="ABN66448.2"/>
    </source>
</evidence>
<comment type="subunit">
    <text evidence="7">Part of the nuclear pore complex (NPC).</text>
</comment>
<evidence type="ECO:0000256" key="2">
    <source>
        <dbReference type="ARBA" id="ARBA00022816"/>
    </source>
</evidence>
<reference evidence="8 9" key="1">
    <citation type="journal article" date="2007" name="Nat. Biotechnol.">
        <title>Genome sequence of the lignocellulose-bioconverting and xylose-fermenting yeast Pichia stipitis.</title>
        <authorList>
            <person name="Jeffries T.W."/>
            <person name="Grigoriev I.V."/>
            <person name="Grimwood J."/>
            <person name="Laplaza J.M."/>
            <person name="Aerts A."/>
            <person name="Salamov A."/>
            <person name="Schmutz J."/>
            <person name="Lindquist E."/>
            <person name="Dehal P."/>
            <person name="Shapiro H."/>
            <person name="Jin Y.S."/>
            <person name="Passoth V."/>
            <person name="Richardson P.M."/>
        </authorList>
    </citation>
    <scope>NUCLEOTIDE SEQUENCE [LARGE SCALE GENOMIC DNA]</scope>
    <source>
        <strain evidence="9">ATCC 58785 / CBS 6054 / NBRC 10063 / NRRL Y-11545</strain>
    </source>
</reference>
<dbReference type="GO" id="GO:0006406">
    <property type="term" value="P:mRNA export from nucleus"/>
    <property type="evidence" value="ECO:0007669"/>
    <property type="project" value="TreeGrafter"/>
</dbReference>
<dbReference type="GeneID" id="4838420"/>
<comment type="similarity">
    <text evidence="7">Belongs to the nucleoporin Nup84/Nup107 family.</text>
</comment>
<dbReference type="GO" id="GO:0031080">
    <property type="term" value="C:nuclear pore outer ring"/>
    <property type="evidence" value="ECO:0007669"/>
    <property type="project" value="TreeGrafter"/>
</dbReference>
<keyword evidence="7" id="KW-0472">Membrane</keyword>
<dbReference type="GO" id="GO:0000973">
    <property type="term" value="P:post-transcriptional tethering of RNA polymerase II gene DNA at nuclear periphery"/>
    <property type="evidence" value="ECO:0007669"/>
    <property type="project" value="TreeGrafter"/>
</dbReference>
<dbReference type="HOGENOM" id="CLU_023045_0_0_1"/>
<dbReference type="OrthoDB" id="3098at2759"/>
<dbReference type="DNASU" id="4838420"/>
<comment type="function">
    <text evidence="7">Functions as a component of the nuclear pore complex (NPC).</text>
</comment>
<keyword evidence="2" id="KW-0509">mRNA transport</keyword>
<keyword evidence="4 7" id="KW-0811">Translocation</keyword>
<sequence length="844" mass="96119">MSQSRCRDIFHYLISINRTILQELPKLSPLPARKLGSYTCKTVHMTTTELLPFHAVGTSPDAAAQADSNIETQFANVLHSLQVNKQRDPFDIIQDFKQICADRALSTRDKLSLDESNTALAEEFDNWDLEFKLWELVDRLFRFRALFSNKAKTELLREYDFSSMGIKQENFLRKNPAIRELSIIILWLQSHTPSLVGDETESYQTKWKNTAMAVANSDFDVLASRATDADLIDKLDIDAPLRSNRSIHPADESNDSKVFAQIYKLLLQDRVQDAIDIANNTGNYALALILVGATQEYFDPVLDKQDSDFDSIVAEQTKPSGIKHKLLWKKTVYKLSQQANLNKYEKLIYNYLCGGDISGNLSVASDDWEQTLLLYLSQLYSYNIDNFIVSQLSSEQEILPVNIPKPQLNTIAEILNTISHSGNLLTQQSENPLRVIMGSVMLDNVPSLLHNLTSSSTGEPEALKKPYISRVLTHLAIFQLLVVGTDNINNEDITTIITSYTSKLAEYKLPELIPIYLSFVPNEKDSREAYALFLSSLTDSSDRSKQIEISRRIANSISEVDEAMELAANTQEDKMMNVLRRTVERVMKDTESHYKPQAVIEVQDDINSVDDIDSKLYHSVEWFYENKMYEDAIVATIAIIRRFLLCGKLAPLKAFSKGKNFKLLLVEYDTQLQTKSLIFQNEPEIVTEEDKEELLAYASLIEGLILIDEWKKFVSTQINSQGKWLSTGVDSSIDKTSKTLLNLIFKWFKNTSSEKDSDLAIYSEFRSIYVPYLIIELLKIFQNAREKDWKYMRSAFSLINDVANEEQNDFLSCFLKCGRLDEFLVKAGEVSIVAVEKGISGIFY</sequence>
<dbReference type="InParanoid" id="A3LTN9"/>
<dbReference type="AlphaFoldDB" id="A3LTN9"/>
<proteinExistence type="inferred from homology"/>
<evidence type="ECO:0000256" key="3">
    <source>
        <dbReference type="ARBA" id="ARBA00022927"/>
    </source>
</evidence>
<dbReference type="GO" id="GO:0017056">
    <property type="term" value="F:structural constituent of nuclear pore"/>
    <property type="evidence" value="ECO:0007669"/>
    <property type="project" value="UniProtKB-UniRule"/>
</dbReference>
<dbReference type="GO" id="GO:0031965">
    <property type="term" value="C:nuclear membrane"/>
    <property type="evidence" value="ECO:0007669"/>
    <property type="project" value="UniProtKB-SubCell"/>
</dbReference>
<dbReference type="KEGG" id="pic:PICST_31476"/>
<gene>
    <name evidence="8" type="primary">NUP84</name>
    <name evidence="8" type="ORF">PICST_31476</name>
</gene>
<dbReference type="PANTHER" id="PTHR13003:SF2">
    <property type="entry name" value="NUCLEAR PORE COMPLEX PROTEIN NUP107"/>
    <property type="match status" value="1"/>
</dbReference>
<evidence type="ECO:0000256" key="7">
    <source>
        <dbReference type="RuleBase" id="RU365072"/>
    </source>
</evidence>
<dbReference type="GO" id="GO:0006606">
    <property type="term" value="P:protein import into nucleus"/>
    <property type="evidence" value="ECO:0007669"/>
    <property type="project" value="TreeGrafter"/>
</dbReference>
<dbReference type="PANTHER" id="PTHR13003">
    <property type="entry name" value="NUP107-RELATED"/>
    <property type="match status" value="1"/>
</dbReference>
<keyword evidence="1 7" id="KW-0813">Transport</keyword>
<name>A3LTN9_PICST</name>
<dbReference type="FunCoup" id="A3LTN9">
    <property type="interactions" value="562"/>
</dbReference>
<dbReference type="Pfam" id="PF04121">
    <property type="entry name" value="Nup84_Nup100"/>
    <property type="match status" value="1"/>
</dbReference>
<dbReference type="InterPro" id="IPR007252">
    <property type="entry name" value="Nup84/Nup107"/>
</dbReference>
<keyword evidence="6 7" id="KW-0539">Nucleus</keyword>
<evidence type="ECO:0000313" key="9">
    <source>
        <dbReference type="Proteomes" id="UP000002258"/>
    </source>
</evidence>
<dbReference type="Gene3D" id="1.10.3450.20">
    <property type="match status" value="1"/>
</dbReference>
<evidence type="ECO:0000256" key="6">
    <source>
        <dbReference type="ARBA" id="ARBA00023242"/>
    </source>
</evidence>
<dbReference type="Gene3D" id="1.20.190.50">
    <property type="match status" value="1"/>
</dbReference>
<dbReference type="Proteomes" id="UP000002258">
    <property type="component" value="Chromosome 4"/>
</dbReference>
<comment type="subcellular location">
    <subcellularLocation>
        <location evidence="7">Nucleus</location>
        <location evidence="7">Nuclear pore complex</location>
    </subcellularLocation>
    <subcellularLocation>
        <location evidence="7">Nucleus membrane</location>
    </subcellularLocation>
</comment>
<keyword evidence="5 7" id="KW-0906">Nuclear pore complex</keyword>
<keyword evidence="9" id="KW-1185">Reference proteome</keyword>
<dbReference type="eggNOG" id="KOG1964">
    <property type="taxonomic scope" value="Eukaryota"/>
</dbReference>
<dbReference type="STRING" id="322104.A3LTN9"/>
<dbReference type="OMA" id="YEIRALY"/>
<organism evidence="8 9">
    <name type="scientific">Scheffersomyces stipitis (strain ATCC 58785 / CBS 6054 / NBRC 10063 / NRRL Y-11545)</name>
    <name type="common">Yeast</name>
    <name type="synonym">Pichia stipitis</name>
    <dbReference type="NCBI Taxonomy" id="322104"/>
    <lineage>
        <taxon>Eukaryota</taxon>
        <taxon>Fungi</taxon>
        <taxon>Dikarya</taxon>
        <taxon>Ascomycota</taxon>
        <taxon>Saccharomycotina</taxon>
        <taxon>Pichiomycetes</taxon>
        <taxon>Debaryomycetaceae</taxon>
        <taxon>Scheffersomyces</taxon>
    </lineage>
</organism>
<evidence type="ECO:0000256" key="4">
    <source>
        <dbReference type="ARBA" id="ARBA00023010"/>
    </source>
</evidence>